<accession>M7Z7U5</accession>
<dbReference type="Gene3D" id="2.40.160.200">
    <property type="entry name" value="LURP1-related"/>
    <property type="match status" value="1"/>
</dbReference>
<dbReference type="PANTHER" id="PTHR31087:SF85">
    <property type="entry name" value="PROTEIN LURP-ONE-RELATED 7"/>
    <property type="match status" value="1"/>
</dbReference>
<dbReference type="OMA" id="NSMEHRH"/>
<dbReference type="SUPFAM" id="SSF54518">
    <property type="entry name" value="Tubby C-terminal domain-like"/>
    <property type="match status" value="1"/>
</dbReference>
<proteinExistence type="inferred from homology"/>
<dbReference type="InterPro" id="IPR007612">
    <property type="entry name" value="LOR"/>
</dbReference>
<dbReference type="InterPro" id="IPR038595">
    <property type="entry name" value="LOR_sf"/>
</dbReference>
<protein>
    <submittedName>
        <fullName evidence="2">Uncharacterized protein</fullName>
    </submittedName>
</protein>
<gene>
    <name evidence="2" type="ORF">TRIUR3_14175</name>
</gene>
<name>M7Z7U5_TRIUA</name>
<reference evidence="2" key="1">
    <citation type="journal article" date="2013" name="Nature">
        <title>Draft genome of the wheat A-genome progenitor Triticum urartu.</title>
        <authorList>
            <person name="Ling H.Q."/>
            <person name="Zhao S."/>
            <person name="Liu D."/>
            <person name="Wang J."/>
            <person name="Sun H."/>
            <person name="Zhang C."/>
            <person name="Fan H."/>
            <person name="Li D."/>
            <person name="Dong L."/>
            <person name="Tao Y."/>
            <person name="Gao C."/>
            <person name="Wu H."/>
            <person name="Li Y."/>
            <person name="Cui Y."/>
            <person name="Guo X."/>
            <person name="Zheng S."/>
            <person name="Wang B."/>
            <person name="Yu K."/>
            <person name="Liang Q."/>
            <person name="Yang W."/>
            <person name="Lou X."/>
            <person name="Chen J."/>
            <person name="Feng M."/>
            <person name="Jian J."/>
            <person name="Zhang X."/>
            <person name="Luo G."/>
            <person name="Jiang Y."/>
            <person name="Liu J."/>
            <person name="Wang Z."/>
            <person name="Sha Y."/>
            <person name="Zhang B."/>
            <person name="Wu H."/>
            <person name="Tang D."/>
            <person name="Shen Q."/>
            <person name="Xue P."/>
            <person name="Zou S."/>
            <person name="Wang X."/>
            <person name="Liu X."/>
            <person name="Wang F."/>
            <person name="Yang Y."/>
            <person name="An X."/>
            <person name="Dong Z."/>
            <person name="Zhang K."/>
            <person name="Zhang X."/>
            <person name="Luo M.C."/>
            <person name="Dvorak J."/>
            <person name="Tong Y."/>
            <person name="Wang J."/>
            <person name="Yang H."/>
            <person name="Li Z."/>
            <person name="Wang D."/>
            <person name="Zhang A."/>
            <person name="Wang J."/>
        </authorList>
    </citation>
    <scope>NUCLEOTIDE SEQUENCE</scope>
</reference>
<dbReference type="eggNOG" id="ENOG502RZXW">
    <property type="taxonomic scope" value="Eukaryota"/>
</dbReference>
<evidence type="ECO:0000313" key="2">
    <source>
        <dbReference type="EMBL" id="EMS56047.1"/>
    </source>
</evidence>
<evidence type="ECO:0000256" key="1">
    <source>
        <dbReference type="ARBA" id="ARBA00005437"/>
    </source>
</evidence>
<dbReference type="Pfam" id="PF04525">
    <property type="entry name" value="LOR"/>
    <property type="match status" value="1"/>
</dbReference>
<organism evidence="2">
    <name type="scientific">Triticum urartu</name>
    <name type="common">Red wild einkorn</name>
    <name type="synonym">Crithodium urartu</name>
    <dbReference type="NCBI Taxonomy" id="4572"/>
    <lineage>
        <taxon>Eukaryota</taxon>
        <taxon>Viridiplantae</taxon>
        <taxon>Streptophyta</taxon>
        <taxon>Embryophyta</taxon>
        <taxon>Tracheophyta</taxon>
        <taxon>Spermatophyta</taxon>
        <taxon>Magnoliopsida</taxon>
        <taxon>Liliopsida</taxon>
        <taxon>Poales</taxon>
        <taxon>Poaceae</taxon>
        <taxon>BOP clade</taxon>
        <taxon>Pooideae</taxon>
        <taxon>Triticodae</taxon>
        <taxon>Triticeae</taxon>
        <taxon>Triticinae</taxon>
        <taxon>Triticum</taxon>
    </lineage>
</organism>
<dbReference type="PANTHER" id="PTHR31087">
    <property type="match status" value="1"/>
</dbReference>
<dbReference type="AlphaFoldDB" id="M7Z7U5"/>
<dbReference type="InterPro" id="IPR025659">
    <property type="entry name" value="Tubby-like_C"/>
</dbReference>
<dbReference type="EMBL" id="KD163071">
    <property type="protein sequence ID" value="EMS56047.1"/>
    <property type="molecule type" value="Genomic_DNA"/>
</dbReference>
<sequence length="230" mass="25492">MAAPVVPVDLTVVKKLLGGGGDLAVHDASGGLAFRVTAADGCGRRCGGRALLDASGSTLVTARTSEPEDDATFVMPALIIRDLSLVVHNTYVNYVTEWEATIFQDRKEVHVFVPPRSTSEEQKPSYILVGNPSRRACTIIRGNSIVAQTNLPYKLNKAVYSRRKFRVTIYPGNDNILIMAMTTTESVYFSRIHWHQGMDRTWYYETQHYLLIKTAVPNEADAFSRKALSP</sequence>
<dbReference type="STRING" id="4572.M7Z7U5"/>
<comment type="similarity">
    <text evidence="1">Belongs to the LOR family.</text>
</comment>